<evidence type="ECO:0008006" key="3">
    <source>
        <dbReference type="Google" id="ProtNLM"/>
    </source>
</evidence>
<organism evidence="1 2">
    <name type="scientific">Orrella marina</name>
    <dbReference type="NCBI Taxonomy" id="2163011"/>
    <lineage>
        <taxon>Bacteria</taxon>
        <taxon>Pseudomonadati</taxon>
        <taxon>Pseudomonadota</taxon>
        <taxon>Betaproteobacteria</taxon>
        <taxon>Burkholderiales</taxon>
        <taxon>Alcaligenaceae</taxon>
        <taxon>Orrella</taxon>
    </lineage>
</organism>
<dbReference type="GO" id="GO:0003677">
    <property type="term" value="F:DNA binding"/>
    <property type="evidence" value="ECO:0007669"/>
    <property type="project" value="InterPro"/>
</dbReference>
<sequence length="136" mass="15251">MRWWPEPMAGDIAWCHFPDNVHPKPKPRPALIILTKEDDEGRIFVSVAYGTSQKTDRLYRGEFRVTKGEHPAAYASAGLSYDTKFDLSKTLDLPYNDDYFSVPNHAPHGQIPKLGTLHPSMVRIAAAAFAATRKQA</sequence>
<dbReference type="KEGG" id="boz:DBV39_01100"/>
<dbReference type="AlphaFoldDB" id="A0A2R4XFI8"/>
<dbReference type="Proteomes" id="UP000244571">
    <property type="component" value="Chromosome"/>
</dbReference>
<reference evidence="1 2" key="1">
    <citation type="submission" date="2018-04" db="EMBL/GenBank/DDBJ databases">
        <title>Bordetella sp. HZ20 isolated from seawater.</title>
        <authorList>
            <person name="Sun C."/>
        </authorList>
    </citation>
    <scope>NUCLEOTIDE SEQUENCE [LARGE SCALE GENOMIC DNA]</scope>
    <source>
        <strain evidence="1 2">HZ20</strain>
    </source>
</reference>
<evidence type="ECO:0000313" key="2">
    <source>
        <dbReference type="Proteomes" id="UP000244571"/>
    </source>
</evidence>
<evidence type="ECO:0000313" key="1">
    <source>
        <dbReference type="EMBL" id="AWB32544.1"/>
    </source>
</evidence>
<protein>
    <recommendedName>
        <fullName evidence="3">Type II toxin-antitoxin system PemK/MazF family toxin</fullName>
    </recommendedName>
</protein>
<dbReference type="OrthoDB" id="8851195at2"/>
<keyword evidence="2" id="KW-1185">Reference proteome</keyword>
<dbReference type="EMBL" id="CP028901">
    <property type="protein sequence ID" value="AWB32544.1"/>
    <property type="molecule type" value="Genomic_DNA"/>
</dbReference>
<accession>A0A2R4XFI8</accession>
<gene>
    <name evidence="1" type="ORF">DBV39_01100</name>
</gene>
<dbReference type="RefSeq" id="WP_108619985.1">
    <property type="nucleotide sequence ID" value="NZ_CP028901.1"/>
</dbReference>
<name>A0A2R4XFI8_9BURK</name>
<dbReference type="Pfam" id="PF02452">
    <property type="entry name" value="PemK_toxin"/>
    <property type="match status" value="1"/>
</dbReference>
<proteinExistence type="predicted"/>
<dbReference type="InterPro" id="IPR003477">
    <property type="entry name" value="PemK-like"/>
</dbReference>